<dbReference type="InterPro" id="IPR013783">
    <property type="entry name" value="Ig-like_fold"/>
</dbReference>
<feature type="domain" description="Fibronectin type-III" evidence="2">
    <location>
        <begin position="58"/>
        <end position="155"/>
    </location>
</feature>
<dbReference type="Proteomes" id="UP000279833">
    <property type="component" value="Unassembled WGS sequence"/>
</dbReference>
<evidence type="ECO:0000256" key="1">
    <source>
        <dbReference type="ARBA" id="ARBA00023319"/>
    </source>
</evidence>
<dbReference type="SMART" id="SM00060">
    <property type="entry name" value="FN3"/>
    <property type="match status" value="2"/>
</dbReference>
<dbReference type="WBParaSite" id="SCUD_0000292301-mRNA-1">
    <property type="protein sequence ID" value="SCUD_0000292301-mRNA-1"/>
    <property type="gene ID" value="SCUD_0000292301"/>
</dbReference>
<dbReference type="PANTHER" id="PTHR14340">
    <property type="entry name" value="MICROFIBRIL-ASSOCIATED GLYCOPROTEIN 3"/>
    <property type="match status" value="1"/>
</dbReference>
<dbReference type="AlphaFoldDB" id="A0A183JJP6"/>
<dbReference type="InterPro" id="IPR036179">
    <property type="entry name" value="Ig-like_dom_sf"/>
</dbReference>
<dbReference type="SUPFAM" id="SSF49265">
    <property type="entry name" value="Fibronectin type III"/>
    <property type="match status" value="1"/>
</dbReference>
<proteinExistence type="predicted"/>
<dbReference type="CDD" id="cd00063">
    <property type="entry name" value="FN3"/>
    <property type="match status" value="2"/>
</dbReference>
<name>A0A183JJP6_9TREM</name>
<reference evidence="5" key="1">
    <citation type="submission" date="2016-06" db="UniProtKB">
        <authorList>
            <consortium name="WormBaseParasite"/>
        </authorList>
    </citation>
    <scope>IDENTIFICATION</scope>
</reference>
<protein>
    <submittedName>
        <fullName evidence="5">Titin</fullName>
    </submittedName>
</protein>
<dbReference type="FunFam" id="2.60.40.10:FF:000003">
    <property type="entry name" value="Titin isoform E"/>
    <property type="match status" value="1"/>
</dbReference>
<dbReference type="InterPro" id="IPR036116">
    <property type="entry name" value="FN3_sf"/>
</dbReference>
<dbReference type="Pfam" id="PF00041">
    <property type="entry name" value="fn3"/>
    <property type="match status" value="2"/>
</dbReference>
<dbReference type="SUPFAM" id="SSF48726">
    <property type="entry name" value="Immunoglobulin"/>
    <property type="match status" value="1"/>
</dbReference>
<evidence type="ECO:0000313" key="4">
    <source>
        <dbReference type="Proteomes" id="UP000279833"/>
    </source>
</evidence>
<sequence>NGIPVPLEGGRFKVEITPDEVIITDKEAEKNDGGLYKIDLENEKGRDSAPVNVKVVGPPEPPQGPLEISHIKNNSCSLSWNSPTDNGGSPITNYIVEKQNTKTGDWSVVNSFVRTPNCDVTGLDEGNMYRFRVRAANEIGVSEPLDADRAIVAENPSTVPGAPGNLTPADVDANKVTLEWTKPKSDGGRRIIGYVVEYKPVNSDEWRSAPEGLVKGNSTTVDGLKKGEKYLFRVCAKNEVGLSEPCTANRPVECKPKFSRNNLNYLIFLTSQLCSTELMVSIGVTLLEISL</sequence>
<keyword evidence="4" id="KW-1185">Reference proteome</keyword>
<evidence type="ECO:0000259" key="2">
    <source>
        <dbReference type="PROSITE" id="PS50853"/>
    </source>
</evidence>
<organism evidence="5">
    <name type="scientific">Schistosoma curassoni</name>
    <dbReference type="NCBI Taxonomy" id="6186"/>
    <lineage>
        <taxon>Eukaryota</taxon>
        <taxon>Metazoa</taxon>
        <taxon>Spiralia</taxon>
        <taxon>Lophotrochozoa</taxon>
        <taxon>Platyhelminthes</taxon>
        <taxon>Trematoda</taxon>
        <taxon>Digenea</taxon>
        <taxon>Strigeidida</taxon>
        <taxon>Schistosomatoidea</taxon>
        <taxon>Schistosomatidae</taxon>
        <taxon>Schistosoma</taxon>
    </lineage>
</organism>
<dbReference type="FunFam" id="2.60.40.10:FF:000127">
    <property type="entry name" value="titin isoform X1"/>
    <property type="match status" value="1"/>
</dbReference>
<dbReference type="PROSITE" id="PS50853">
    <property type="entry name" value="FN3"/>
    <property type="match status" value="2"/>
</dbReference>
<accession>A0A183JJP6</accession>
<dbReference type="Gene3D" id="2.60.40.10">
    <property type="entry name" value="Immunoglobulins"/>
    <property type="match status" value="3"/>
</dbReference>
<dbReference type="PRINTS" id="PR00014">
    <property type="entry name" value="FNTYPEIII"/>
</dbReference>
<keyword evidence="1" id="KW-0393">Immunoglobulin domain</keyword>
<dbReference type="InterPro" id="IPR003961">
    <property type="entry name" value="FN3_dom"/>
</dbReference>
<dbReference type="EMBL" id="UZAK01003043">
    <property type="protein sequence ID" value="VDO77816.1"/>
    <property type="molecule type" value="Genomic_DNA"/>
</dbReference>
<dbReference type="STRING" id="6186.A0A183JJP6"/>
<reference evidence="3 4" key="2">
    <citation type="submission" date="2018-11" db="EMBL/GenBank/DDBJ databases">
        <authorList>
            <consortium name="Pathogen Informatics"/>
        </authorList>
    </citation>
    <scope>NUCLEOTIDE SEQUENCE [LARGE SCALE GENOMIC DNA]</scope>
    <source>
        <strain evidence="3">Dakar</strain>
        <strain evidence="4">Dakar, Senegal</strain>
    </source>
</reference>
<evidence type="ECO:0000313" key="5">
    <source>
        <dbReference type="WBParaSite" id="SCUD_0000292301-mRNA-1"/>
    </source>
</evidence>
<feature type="domain" description="Fibronectin type-III" evidence="2">
    <location>
        <begin position="162"/>
        <end position="257"/>
    </location>
</feature>
<dbReference type="PANTHER" id="PTHR14340:SF9">
    <property type="entry name" value="FIBRONECTIN TYPE-III DOMAIN-CONTAINING PROTEIN"/>
    <property type="match status" value="1"/>
</dbReference>
<evidence type="ECO:0000313" key="3">
    <source>
        <dbReference type="EMBL" id="VDO77816.1"/>
    </source>
</evidence>
<gene>
    <name evidence="3" type="ORF">SCUD_LOCUS2924</name>
</gene>